<dbReference type="EMBL" id="JASSZA010000005">
    <property type="protein sequence ID" value="KAK2110376.1"/>
    <property type="molecule type" value="Genomic_DNA"/>
</dbReference>
<proteinExistence type="predicted"/>
<sequence>MPLCFCGSILWSCQGPQWKIHSLAVGKCVQITHHLAHTDLTVTEASSSDSRGERPELYAQVEEGLLGGEASYLGPPLTPEKDDALHQATAVANLRAALMSKNSLLSLKADVLGDDGSLLFEYLPRGAHSLSCKCRPCGPPGFIVGVKAES</sequence>
<evidence type="ECO:0000313" key="1">
    <source>
        <dbReference type="EMBL" id="KAK2110376.1"/>
    </source>
</evidence>
<keyword evidence="2" id="KW-1185">Reference proteome</keyword>
<name>A0ABQ9VML9_SAGOE</name>
<reference evidence="1 2" key="1">
    <citation type="submission" date="2023-05" db="EMBL/GenBank/DDBJ databases">
        <title>B98-5 Cell Line De Novo Hybrid Assembly: An Optical Mapping Approach.</title>
        <authorList>
            <person name="Kananen K."/>
            <person name="Auerbach J.A."/>
            <person name="Kautto E."/>
            <person name="Blachly J.S."/>
        </authorList>
    </citation>
    <scope>NUCLEOTIDE SEQUENCE [LARGE SCALE GENOMIC DNA]</scope>
    <source>
        <strain evidence="1">B95-8</strain>
        <tissue evidence="1">Cell line</tissue>
    </source>
</reference>
<comment type="caution">
    <text evidence="1">The sequence shown here is derived from an EMBL/GenBank/DDBJ whole genome shotgun (WGS) entry which is preliminary data.</text>
</comment>
<gene>
    <name evidence="1" type="primary">ZBTB46_2</name>
    <name evidence="1" type="ORF">P7K49_010122</name>
</gene>
<organism evidence="1 2">
    <name type="scientific">Saguinus oedipus</name>
    <name type="common">Cotton-top tamarin</name>
    <name type="synonym">Oedipomidas oedipus</name>
    <dbReference type="NCBI Taxonomy" id="9490"/>
    <lineage>
        <taxon>Eukaryota</taxon>
        <taxon>Metazoa</taxon>
        <taxon>Chordata</taxon>
        <taxon>Craniata</taxon>
        <taxon>Vertebrata</taxon>
        <taxon>Euteleostomi</taxon>
        <taxon>Mammalia</taxon>
        <taxon>Eutheria</taxon>
        <taxon>Euarchontoglires</taxon>
        <taxon>Primates</taxon>
        <taxon>Haplorrhini</taxon>
        <taxon>Platyrrhini</taxon>
        <taxon>Cebidae</taxon>
        <taxon>Callitrichinae</taxon>
        <taxon>Saguinus</taxon>
    </lineage>
</organism>
<protein>
    <submittedName>
        <fullName evidence="1">Zinc finger and BTB domain-containing protein 46</fullName>
    </submittedName>
</protein>
<accession>A0ABQ9VML9</accession>
<evidence type="ECO:0000313" key="2">
    <source>
        <dbReference type="Proteomes" id="UP001266305"/>
    </source>
</evidence>
<dbReference type="Proteomes" id="UP001266305">
    <property type="component" value="Unassembled WGS sequence"/>
</dbReference>